<evidence type="ECO:0000259" key="1">
    <source>
        <dbReference type="PROSITE" id="PS51201"/>
    </source>
</evidence>
<dbReference type="GO" id="GO:0008324">
    <property type="term" value="F:monoatomic cation transmembrane transporter activity"/>
    <property type="evidence" value="ECO:0007669"/>
    <property type="project" value="InterPro"/>
</dbReference>
<dbReference type="PROSITE" id="PS51202">
    <property type="entry name" value="RCK_C"/>
    <property type="match status" value="1"/>
</dbReference>
<feature type="domain" description="RCK N-terminal" evidence="1">
    <location>
        <begin position="9"/>
        <end position="125"/>
    </location>
</feature>
<dbReference type="InterPro" id="IPR006037">
    <property type="entry name" value="RCK_C"/>
</dbReference>
<feature type="domain" description="RCK C-terminal" evidence="2">
    <location>
        <begin position="141"/>
        <end position="224"/>
    </location>
</feature>
<organism evidence="3 4">
    <name type="scientific">Candidatus Gemmiger avicola</name>
    <dbReference type="NCBI Taxonomy" id="2838605"/>
    <lineage>
        <taxon>Bacteria</taxon>
        <taxon>Bacillati</taxon>
        <taxon>Bacillota</taxon>
        <taxon>Clostridia</taxon>
        <taxon>Eubacteriales</taxon>
        <taxon>Gemmiger</taxon>
    </lineage>
</organism>
<dbReference type="PANTHER" id="PTHR43833:SF7">
    <property type="entry name" value="KTR SYSTEM POTASSIUM UPTAKE PROTEIN C"/>
    <property type="match status" value="1"/>
</dbReference>
<dbReference type="SUPFAM" id="SSF116726">
    <property type="entry name" value="TrkA C-terminal domain-like"/>
    <property type="match status" value="1"/>
</dbReference>
<name>A0A9D2M6U9_9FIRM</name>
<dbReference type="GO" id="GO:0006813">
    <property type="term" value="P:potassium ion transport"/>
    <property type="evidence" value="ECO:0007669"/>
    <property type="project" value="InterPro"/>
</dbReference>
<sequence>MFGKSKQERLSYGVVGLGRFGSALAKELAAAGADLLVIDQNEEKVREMRELTDNALVVHGLDKKTLEETGIQNCDVAVVCIGEHMESSILTTLNLVDMGVPKVISKATSAEHGEILRRLGAEVVYPERDMAIRLAKRLASRRILDFIQLSEKINITKLEVPEKLIGRSVADSDLRRRFGFNVIAIVNGRDVEDTVHPDYIFRTGDMMFVSGSEESVEKFNDWAE</sequence>
<dbReference type="InterPro" id="IPR036291">
    <property type="entry name" value="NAD(P)-bd_dom_sf"/>
</dbReference>
<dbReference type="PANTHER" id="PTHR43833">
    <property type="entry name" value="POTASSIUM CHANNEL PROTEIN 2-RELATED-RELATED"/>
    <property type="match status" value="1"/>
</dbReference>
<dbReference type="Gene3D" id="3.30.70.1450">
    <property type="entry name" value="Regulator of K+ conductance, C-terminal domain"/>
    <property type="match status" value="1"/>
</dbReference>
<reference evidence="3" key="2">
    <citation type="submission" date="2021-04" db="EMBL/GenBank/DDBJ databases">
        <authorList>
            <person name="Gilroy R."/>
        </authorList>
    </citation>
    <scope>NUCLEOTIDE SEQUENCE</scope>
    <source>
        <strain evidence="3">ChiBcec8-13705</strain>
    </source>
</reference>
<dbReference type="PROSITE" id="PS51201">
    <property type="entry name" value="RCK_N"/>
    <property type="match status" value="1"/>
</dbReference>
<dbReference type="InterPro" id="IPR050721">
    <property type="entry name" value="Trk_Ktr_HKT_K-transport"/>
</dbReference>
<evidence type="ECO:0000313" key="3">
    <source>
        <dbReference type="EMBL" id="HJB42476.1"/>
    </source>
</evidence>
<dbReference type="SUPFAM" id="SSF51735">
    <property type="entry name" value="NAD(P)-binding Rossmann-fold domains"/>
    <property type="match status" value="1"/>
</dbReference>
<protein>
    <submittedName>
        <fullName evidence="3">TrkA family potassium uptake protein</fullName>
    </submittedName>
</protein>
<evidence type="ECO:0000313" key="4">
    <source>
        <dbReference type="Proteomes" id="UP000886803"/>
    </source>
</evidence>
<dbReference type="AlphaFoldDB" id="A0A9D2M6U9"/>
<reference evidence="3" key="1">
    <citation type="journal article" date="2021" name="PeerJ">
        <title>Extensive microbial diversity within the chicken gut microbiome revealed by metagenomics and culture.</title>
        <authorList>
            <person name="Gilroy R."/>
            <person name="Ravi A."/>
            <person name="Getino M."/>
            <person name="Pursley I."/>
            <person name="Horton D.L."/>
            <person name="Alikhan N.F."/>
            <person name="Baker D."/>
            <person name="Gharbi K."/>
            <person name="Hall N."/>
            <person name="Watson M."/>
            <person name="Adriaenssens E.M."/>
            <person name="Foster-Nyarko E."/>
            <person name="Jarju S."/>
            <person name="Secka A."/>
            <person name="Antonio M."/>
            <person name="Oren A."/>
            <person name="Chaudhuri R.R."/>
            <person name="La Ragione R."/>
            <person name="Hildebrand F."/>
            <person name="Pallen M.J."/>
        </authorList>
    </citation>
    <scope>NUCLEOTIDE SEQUENCE</scope>
    <source>
        <strain evidence="3">ChiBcec8-13705</strain>
    </source>
</reference>
<proteinExistence type="predicted"/>
<dbReference type="Pfam" id="PF02080">
    <property type="entry name" value="TrkA_C"/>
    <property type="match status" value="1"/>
</dbReference>
<dbReference type="Proteomes" id="UP000886803">
    <property type="component" value="Unassembled WGS sequence"/>
</dbReference>
<gene>
    <name evidence="3" type="ORF">H9945_08255</name>
</gene>
<evidence type="ECO:0000259" key="2">
    <source>
        <dbReference type="PROSITE" id="PS51202"/>
    </source>
</evidence>
<dbReference type="Gene3D" id="3.40.50.720">
    <property type="entry name" value="NAD(P)-binding Rossmann-like Domain"/>
    <property type="match status" value="1"/>
</dbReference>
<dbReference type="InterPro" id="IPR003148">
    <property type="entry name" value="RCK_N"/>
</dbReference>
<accession>A0A9D2M6U9</accession>
<dbReference type="InterPro" id="IPR036721">
    <property type="entry name" value="RCK_C_sf"/>
</dbReference>
<dbReference type="Pfam" id="PF02254">
    <property type="entry name" value="TrkA_N"/>
    <property type="match status" value="1"/>
</dbReference>
<comment type="caution">
    <text evidence="3">The sequence shown here is derived from an EMBL/GenBank/DDBJ whole genome shotgun (WGS) entry which is preliminary data.</text>
</comment>
<dbReference type="EMBL" id="DWYG01000138">
    <property type="protein sequence ID" value="HJB42476.1"/>
    <property type="molecule type" value="Genomic_DNA"/>
</dbReference>